<feature type="compositionally biased region" description="Polar residues" evidence="1">
    <location>
        <begin position="27"/>
        <end position="68"/>
    </location>
</feature>
<accession>A0A9D1A5Y3</accession>
<comment type="caution">
    <text evidence="3">The sequence shown here is derived from an EMBL/GenBank/DDBJ whole genome shotgun (WGS) entry which is preliminary data.</text>
</comment>
<dbReference type="PANTHER" id="PTHR35271">
    <property type="entry name" value="ABC TRANSPORTER, SUBSTRATE-BINDING LIPOPROTEIN-RELATED"/>
    <property type="match status" value="1"/>
</dbReference>
<reference evidence="3" key="1">
    <citation type="submission" date="2020-10" db="EMBL/GenBank/DDBJ databases">
        <authorList>
            <person name="Gilroy R."/>
        </authorList>
    </citation>
    <scope>NUCLEOTIDE SEQUENCE</scope>
    <source>
        <strain evidence="3">CHK180-2868</strain>
    </source>
</reference>
<dbReference type="AlphaFoldDB" id="A0A9D1A5Y3"/>
<protein>
    <submittedName>
        <fullName evidence="3">ABC transporter substrate-binding protein</fullName>
    </submittedName>
</protein>
<dbReference type="Proteomes" id="UP000824250">
    <property type="component" value="Unassembled WGS sequence"/>
</dbReference>
<dbReference type="Pfam" id="PF04392">
    <property type="entry name" value="ABC_sub_bind"/>
    <property type="match status" value="1"/>
</dbReference>
<dbReference type="EMBL" id="DVGC01000032">
    <property type="protein sequence ID" value="HIR05468.1"/>
    <property type="molecule type" value="Genomic_DNA"/>
</dbReference>
<evidence type="ECO:0000313" key="3">
    <source>
        <dbReference type="EMBL" id="HIR05468.1"/>
    </source>
</evidence>
<feature type="chain" id="PRO_5038615221" evidence="2">
    <location>
        <begin position="23"/>
        <end position="369"/>
    </location>
</feature>
<evidence type="ECO:0000313" key="4">
    <source>
        <dbReference type="Proteomes" id="UP000824250"/>
    </source>
</evidence>
<dbReference type="CDD" id="cd06325">
    <property type="entry name" value="PBP1_ABC_unchar_transporter"/>
    <property type="match status" value="1"/>
</dbReference>
<dbReference type="SUPFAM" id="SSF53822">
    <property type="entry name" value="Periplasmic binding protein-like I"/>
    <property type="match status" value="1"/>
</dbReference>
<dbReference type="PROSITE" id="PS51257">
    <property type="entry name" value="PROKAR_LIPOPROTEIN"/>
    <property type="match status" value="1"/>
</dbReference>
<keyword evidence="2" id="KW-0732">Signal</keyword>
<dbReference type="InterPro" id="IPR007487">
    <property type="entry name" value="ABC_transpt-TYRBP-like"/>
</dbReference>
<reference evidence="3" key="2">
    <citation type="journal article" date="2021" name="PeerJ">
        <title>Extensive microbial diversity within the chicken gut microbiome revealed by metagenomics and culture.</title>
        <authorList>
            <person name="Gilroy R."/>
            <person name="Ravi A."/>
            <person name="Getino M."/>
            <person name="Pursley I."/>
            <person name="Horton D.L."/>
            <person name="Alikhan N.F."/>
            <person name="Baker D."/>
            <person name="Gharbi K."/>
            <person name="Hall N."/>
            <person name="Watson M."/>
            <person name="Adriaenssens E.M."/>
            <person name="Foster-Nyarko E."/>
            <person name="Jarju S."/>
            <person name="Secka A."/>
            <person name="Antonio M."/>
            <person name="Oren A."/>
            <person name="Chaudhuri R.R."/>
            <person name="La Ragione R."/>
            <person name="Hildebrand F."/>
            <person name="Pallen M.J."/>
        </authorList>
    </citation>
    <scope>NUCLEOTIDE SEQUENCE</scope>
    <source>
        <strain evidence="3">CHK180-2868</strain>
    </source>
</reference>
<dbReference type="PANTHER" id="PTHR35271:SF1">
    <property type="entry name" value="ABC TRANSPORTER, SUBSTRATE-BINDING LIPOPROTEIN"/>
    <property type="match status" value="1"/>
</dbReference>
<organism evidence="3 4">
    <name type="scientific">Candidatus Copromonas faecavium</name>
    <name type="common">nom. illeg.</name>
    <dbReference type="NCBI Taxonomy" id="2840740"/>
    <lineage>
        <taxon>Bacteria</taxon>
        <taxon>Bacillati</taxon>
        <taxon>Bacillota</taxon>
        <taxon>Clostridia</taxon>
        <taxon>Lachnospirales</taxon>
        <taxon>Lachnospiraceae</taxon>
        <taxon>Candidatus Copromonas (nom. illeg.)</taxon>
    </lineage>
</organism>
<evidence type="ECO:0000256" key="1">
    <source>
        <dbReference type="SAM" id="MobiDB-lite"/>
    </source>
</evidence>
<sequence length="369" mass="38505">MKKQFSIFLSAMVLAASLSACSQNSNETAAQENSSAQTSSGTEATDSGSASQADSEGTETTASSQSGTPYRIAIVQPMSHTSLDQIRDTIVTNLNESGQNIEIITENANNDTTALATILNNVRSQGVDLVIPIATSTAQSAKTVFDGDPTPIVFAAVSDPTAAGLTGDDCQNITGVSNNIPAAEIVKLIFNFQPDCETIGFLYTSSETNSVSTINAAKAYCDQEGIAYEEAAIANLSELQAAAESLIADGVDALYTGNDNSIASAMATYTDVAYAAGIPIYCGADSMVADGGFATVGVNYVQLGEQVADMVLEIMNGTAPSELPYETLSNYAQYVNLQAADRFGADFPESAYEGYEVLVESDGTSHFNQ</sequence>
<name>A0A9D1A5Y3_9FIRM</name>
<feature type="region of interest" description="Disordered" evidence="1">
    <location>
        <begin position="27"/>
        <end position="69"/>
    </location>
</feature>
<dbReference type="Gene3D" id="3.40.50.2300">
    <property type="match status" value="2"/>
</dbReference>
<proteinExistence type="predicted"/>
<dbReference type="InterPro" id="IPR028082">
    <property type="entry name" value="Peripla_BP_I"/>
</dbReference>
<gene>
    <name evidence="3" type="ORF">IAB28_05825</name>
</gene>
<evidence type="ECO:0000256" key="2">
    <source>
        <dbReference type="SAM" id="SignalP"/>
    </source>
</evidence>
<feature type="signal peptide" evidence="2">
    <location>
        <begin position="1"/>
        <end position="22"/>
    </location>
</feature>